<dbReference type="KEGG" id="acht:bsdcttw_21180"/>
<keyword evidence="2" id="KW-1185">Reference proteome</keyword>
<evidence type="ECO:0000313" key="1">
    <source>
        <dbReference type="EMBL" id="BCJ99077.1"/>
    </source>
</evidence>
<reference evidence="1 2" key="1">
    <citation type="submission" date="2020-08" db="EMBL/GenBank/DDBJ databases">
        <title>Draft genome sequencing of an Anaerocolumna strain isolated from anoxic soil subjected to BSD treatment.</title>
        <authorList>
            <person name="Uek A."/>
            <person name="Tonouchi A."/>
        </authorList>
    </citation>
    <scope>NUCLEOTIDE SEQUENCE [LARGE SCALE GENOMIC DNA]</scope>
    <source>
        <strain evidence="1 2">CTTW</strain>
    </source>
</reference>
<accession>A0A7I8DMZ4</accession>
<evidence type="ECO:0000313" key="2">
    <source>
        <dbReference type="Proteomes" id="UP000515703"/>
    </source>
</evidence>
<dbReference type="RefSeq" id="WP_185259355.1">
    <property type="nucleotide sequence ID" value="NZ_AP023368.1"/>
</dbReference>
<gene>
    <name evidence="1" type="ORF">bsdcttw_21180</name>
</gene>
<sequence>MITREYLRIQRAEIIIRFNLAAIQPPVRWGYYDLAIDREWVPVYVNIPRVSTAAKPLHQMEISSKDKRFSALLRVYRRIMEDTGLRLRDSSGITYQVEYNCLQRLNRIYVMGSFLEEKAYWESGLPGLFPFLCRLSDGTELKGTAGEADRDKERVLYLDMSEMSVKDTLRLLKELEKGELLLEEILSIK</sequence>
<name>A0A7I8DMZ4_9FIRM</name>
<dbReference type="AlphaFoldDB" id="A0A7I8DMZ4"/>
<proteinExistence type="predicted"/>
<dbReference type="Proteomes" id="UP000515703">
    <property type="component" value="Chromosome"/>
</dbReference>
<organism evidence="1 2">
    <name type="scientific">Anaerocolumna chitinilytica</name>
    <dbReference type="NCBI Taxonomy" id="1727145"/>
    <lineage>
        <taxon>Bacteria</taxon>
        <taxon>Bacillati</taxon>
        <taxon>Bacillota</taxon>
        <taxon>Clostridia</taxon>
        <taxon>Lachnospirales</taxon>
        <taxon>Lachnospiraceae</taxon>
        <taxon>Anaerocolumna</taxon>
    </lineage>
</organism>
<dbReference type="EMBL" id="AP023368">
    <property type="protein sequence ID" value="BCJ99077.1"/>
    <property type="molecule type" value="Genomic_DNA"/>
</dbReference>
<reference evidence="1 2" key="2">
    <citation type="submission" date="2020-08" db="EMBL/GenBank/DDBJ databases">
        <authorList>
            <person name="Ueki A."/>
            <person name="Tonouchi A."/>
        </authorList>
    </citation>
    <scope>NUCLEOTIDE SEQUENCE [LARGE SCALE GENOMIC DNA]</scope>
    <source>
        <strain evidence="1 2">CTTW</strain>
    </source>
</reference>
<protein>
    <submittedName>
        <fullName evidence="1">Uncharacterized protein</fullName>
    </submittedName>
</protein>